<evidence type="ECO:0000256" key="3">
    <source>
        <dbReference type="ARBA" id="ARBA00010312"/>
    </source>
</evidence>
<dbReference type="CDD" id="cd02767">
    <property type="entry name" value="MopB_ydeP"/>
    <property type="match status" value="1"/>
</dbReference>
<evidence type="ECO:0000256" key="5">
    <source>
        <dbReference type="ARBA" id="ARBA00022505"/>
    </source>
</evidence>
<dbReference type="InterPro" id="IPR010046">
    <property type="entry name" value="Mopterin_OxRdtse_a_bac"/>
</dbReference>
<evidence type="ECO:0000256" key="2">
    <source>
        <dbReference type="ARBA" id="ARBA00001966"/>
    </source>
</evidence>
<evidence type="ECO:0000259" key="10">
    <source>
        <dbReference type="Pfam" id="PF00384"/>
    </source>
</evidence>
<evidence type="ECO:0000313" key="12">
    <source>
        <dbReference type="EMBL" id="OFC69331.1"/>
    </source>
</evidence>
<dbReference type="EMBL" id="MDHN01000040">
    <property type="protein sequence ID" value="OFC69331.1"/>
    <property type="molecule type" value="Genomic_DNA"/>
</dbReference>
<dbReference type="InterPro" id="IPR041953">
    <property type="entry name" value="YdeP_MopB"/>
</dbReference>
<dbReference type="InterPro" id="IPR006656">
    <property type="entry name" value="Mopterin_OxRdtase"/>
</dbReference>
<evidence type="ECO:0000256" key="8">
    <source>
        <dbReference type="ARBA" id="ARBA00023004"/>
    </source>
</evidence>
<dbReference type="Gene3D" id="2.40.40.20">
    <property type="match status" value="1"/>
</dbReference>
<dbReference type="InterPro" id="IPR006657">
    <property type="entry name" value="MoPterin_dinucl-bd_dom"/>
</dbReference>
<keyword evidence="4" id="KW-0004">4Fe-4S</keyword>
<evidence type="ECO:0000256" key="7">
    <source>
        <dbReference type="ARBA" id="ARBA00023002"/>
    </source>
</evidence>
<dbReference type="InterPro" id="IPR050123">
    <property type="entry name" value="Prok_molybdopt-oxidoreductase"/>
</dbReference>
<dbReference type="SUPFAM" id="SSF53706">
    <property type="entry name" value="Formate dehydrogenase/DMSO reductase, domains 1-3"/>
    <property type="match status" value="1"/>
</dbReference>
<dbReference type="PANTHER" id="PTHR43105:SF4">
    <property type="entry name" value="PROTEIN YDEP"/>
    <property type="match status" value="1"/>
</dbReference>
<dbReference type="AlphaFoldDB" id="A0A1E7Z7C1"/>
<dbReference type="Gene3D" id="3.40.50.740">
    <property type="match status" value="1"/>
</dbReference>
<dbReference type="PANTHER" id="PTHR43105">
    <property type="entry name" value="RESPIRATORY NITRATE REDUCTASE"/>
    <property type="match status" value="1"/>
</dbReference>
<dbReference type="Pfam" id="PF00384">
    <property type="entry name" value="Molybdopterin"/>
    <property type="match status" value="1"/>
</dbReference>
<organism evidence="12 13">
    <name type="scientific">Alteromonas confluentis</name>
    <dbReference type="NCBI Taxonomy" id="1656094"/>
    <lineage>
        <taxon>Bacteria</taxon>
        <taxon>Pseudomonadati</taxon>
        <taxon>Pseudomonadota</taxon>
        <taxon>Gammaproteobacteria</taxon>
        <taxon>Alteromonadales</taxon>
        <taxon>Alteromonadaceae</taxon>
        <taxon>Alteromonas/Salinimonas group</taxon>
        <taxon>Alteromonas</taxon>
    </lineage>
</organism>
<evidence type="ECO:0000256" key="4">
    <source>
        <dbReference type="ARBA" id="ARBA00022485"/>
    </source>
</evidence>
<comment type="caution">
    <text evidence="12">The sequence shown here is derived from an EMBL/GenBank/DDBJ whole genome shotgun (WGS) entry which is preliminary data.</text>
</comment>
<keyword evidence="8" id="KW-0408">Iron</keyword>
<dbReference type="GO" id="GO:1990204">
    <property type="term" value="C:oxidoreductase complex"/>
    <property type="evidence" value="ECO:0007669"/>
    <property type="project" value="UniProtKB-ARBA"/>
</dbReference>
<comment type="cofactor">
    <cofactor evidence="1">
        <name>Mo-bis(molybdopterin guanine dinucleotide)</name>
        <dbReference type="ChEBI" id="CHEBI:60539"/>
    </cofactor>
</comment>
<dbReference type="InterPro" id="IPR037951">
    <property type="entry name" value="MopB_CT_YdeP"/>
</dbReference>
<dbReference type="GO" id="GO:0030151">
    <property type="term" value="F:molybdenum ion binding"/>
    <property type="evidence" value="ECO:0007669"/>
    <property type="project" value="InterPro"/>
</dbReference>
<evidence type="ECO:0000256" key="1">
    <source>
        <dbReference type="ARBA" id="ARBA00001942"/>
    </source>
</evidence>
<sequence>MAVKSTKAGGLPSIKSTVNQLIKSKQVRQNMVNLYRVNKHNGFDCPGCAWGDEKDGTFRFCENGAKAVAWESTELTVGPEFFAQHTVSELNKQSDHWLEGQGRLTHPLRYNAQSDRYEPISWDDAFALVADKLKSLHSPDELELYTSGRASNEASFIYQMFGRAFGSNNFPDCSNMCHEASGIALNQSIGVGKGTVVLKDFTLADTIFVYGQNPGTNHPRMLNALRAAAKRGATIVSVNNLKEVGLQKFASPQKPAELLGLETVQISSRYVSPKLGGDYAVARGMAKAIFANHADKIDSSFVDDHTAGFAEYQTVVESTSWEAIEQQSGLDKATLEELAMLFVASSKTISTWAMGITQHLYSVETIKEIVSLHLLTGALGLPGAGLSPVRGHSNVQGNRTMGILESPKPDFNQRMKDTFGFNPPEKPGHRVYDMLAALHAKQSRVLICLGGNIVAANADTPFTTASVGNAELLVSIATKLNRTHVTAKHDALLLPCLGRTEVDMQASGNQAITVEDTFSMVHGSTGTTEPQSDNIKSETEIIARIAAHTLGENTPVNWQALIDNYDNIRDLIAKVIPGFDDMNEKIAEPGGFHLYNAAANREWKNQAGKALFNTNALPEHLFSDNVLARIKQQSQPVFTMQTLRSHDQYNTTIYGMNDRYRGVFGERNIVFMNAEDLARLNIQEGALVDIETVWSDDVVRKVTRFKALSYDIPQGNVASYYPEANPLVPFHSVGKLSATPTSKAVPVKITPVAVIH</sequence>
<keyword evidence="6" id="KW-0479">Metal-binding</keyword>
<reference evidence="12 13" key="1">
    <citation type="submission" date="2016-08" db="EMBL/GenBank/DDBJ databases">
        <authorList>
            <person name="Seilhamer J.J."/>
        </authorList>
    </citation>
    <scope>NUCLEOTIDE SEQUENCE [LARGE SCALE GENOMIC DNA]</scope>
    <source>
        <strain evidence="12 13">KCTC 42603</strain>
    </source>
</reference>
<dbReference type="Gene3D" id="3.40.228.10">
    <property type="entry name" value="Dimethylsulfoxide Reductase, domain 2"/>
    <property type="match status" value="1"/>
</dbReference>
<dbReference type="GO" id="GO:0051539">
    <property type="term" value="F:4 iron, 4 sulfur cluster binding"/>
    <property type="evidence" value="ECO:0007669"/>
    <property type="project" value="UniProtKB-KW"/>
</dbReference>
<keyword evidence="7" id="KW-0560">Oxidoreductase</keyword>
<evidence type="ECO:0000256" key="9">
    <source>
        <dbReference type="ARBA" id="ARBA00023014"/>
    </source>
</evidence>
<name>A0A1E7Z7C1_9ALTE</name>
<dbReference type="STRING" id="1656094.BFC18_18080"/>
<feature type="domain" description="Molybdopterin dinucleotide-binding" evidence="11">
    <location>
        <begin position="638"/>
        <end position="745"/>
    </location>
</feature>
<feature type="domain" description="Molybdopterin oxidoreductase" evidence="10">
    <location>
        <begin position="103"/>
        <end position="480"/>
    </location>
</feature>
<keyword evidence="9" id="KW-0411">Iron-sulfur</keyword>
<dbReference type="InterPro" id="IPR009010">
    <property type="entry name" value="Asp_de-COase-like_dom_sf"/>
</dbReference>
<dbReference type="Proteomes" id="UP000175691">
    <property type="component" value="Unassembled WGS sequence"/>
</dbReference>
<dbReference type="CDD" id="cd02787">
    <property type="entry name" value="MopB_CT_ydeP"/>
    <property type="match status" value="1"/>
</dbReference>
<keyword evidence="5" id="KW-0500">Molybdenum</keyword>
<gene>
    <name evidence="12" type="ORF">BFC18_18080</name>
</gene>
<evidence type="ECO:0000313" key="13">
    <source>
        <dbReference type="Proteomes" id="UP000175691"/>
    </source>
</evidence>
<comment type="cofactor">
    <cofactor evidence="2">
        <name>[4Fe-4S] cluster</name>
        <dbReference type="ChEBI" id="CHEBI:49883"/>
    </cofactor>
</comment>
<proteinExistence type="inferred from homology"/>
<dbReference type="Pfam" id="PF01568">
    <property type="entry name" value="Molydop_binding"/>
    <property type="match status" value="1"/>
</dbReference>
<protein>
    <submittedName>
        <fullName evidence="12">CbbBc protein</fullName>
    </submittedName>
</protein>
<comment type="similarity">
    <text evidence="3">Belongs to the prokaryotic molybdopterin-containing oxidoreductase family.</text>
</comment>
<keyword evidence="13" id="KW-1185">Reference proteome</keyword>
<evidence type="ECO:0000259" key="11">
    <source>
        <dbReference type="Pfam" id="PF01568"/>
    </source>
</evidence>
<accession>A0A1E7Z7C1</accession>
<dbReference type="NCBIfam" id="TIGR01701">
    <property type="entry name" value="Fdhalpha-like"/>
    <property type="match status" value="1"/>
</dbReference>
<dbReference type="GO" id="GO:0008863">
    <property type="term" value="F:formate dehydrogenase (NAD+) activity"/>
    <property type="evidence" value="ECO:0007669"/>
    <property type="project" value="InterPro"/>
</dbReference>
<dbReference type="RefSeq" id="WP_070126777.1">
    <property type="nucleotide sequence ID" value="NZ_MDHN01000040.1"/>
</dbReference>
<dbReference type="GO" id="GO:0016020">
    <property type="term" value="C:membrane"/>
    <property type="evidence" value="ECO:0007669"/>
    <property type="project" value="TreeGrafter"/>
</dbReference>
<dbReference type="GO" id="GO:0045333">
    <property type="term" value="P:cellular respiration"/>
    <property type="evidence" value="ECO:0007669"/>
    <property type="project" value="UniProtKB-ARBA"/>
</dbReference>
<dbReference type="OrthoDB" id="5287431at2"/>
<dbReference type="PIRSF" id="PIRSF000144">
    <property type="entry name" value="CbbBc"/>
    <property type="match status" value="1"/>
</dbReference>
<evidence type="ECO:0000256" key="6">
    <source>
        <dbReference type="ARBA" id="ARBA00022723"/>
    </source>
</evidence>
<dbReference type="GO" id="GO:0043546">
    <property type="term" value="F:molybdopterin cofactor binding"/>
    <property type="evidence" value="ECO:0007669"/>
    <property type="project" value="InterPro"/>
</dbReference>
<dbReference type="SUPFAM" id="SSF50692">
    <property type="entry name" value="ADC-like"/>
    <property type="match status" value="1"/>
</dbReference>